<organism evidence="2 3">
    <name type="scientific">Streblomastix strix</name>
    <dbReference type="NCBI Taxonomy" id="222440"/>
    <lineage>
        <taxon>Eukaryota</taxon>
        <taxon>Metamonada</taxon>
        <taxon>Preaxostyla</taxon>
        <taxon>Oxymonadida</taxon>
        <taxon>Streblomastigidae</taxon>
        <taxon>Streblomastix</taxon>
    </lineage>
</organism>
<dbReference type="AlphaFoldDB" id="A0A5J4X2U0"/>
<dbReference type="InterPro" id="IPR011989">
    <property type="entry name" value="ARM-like"/>
</dbReference>
<dbReference type="SUPFAM" id="SSF48371">
    <property type="entry name" value="ARM repeat"/>
    <property type="match status" value="1"/>
</dbReference>
<dbReference type="Proteomes" id="UP000324800">
    <property type="component" value="Unassembled WGS sequence"/>
</dbReference>
<dbReference type="EMBL" id="SNRW01000376">
    <property type="protein sequence ID" value="KAA6401524.1"/>
    <property type="molecule type" value="Genomic_DNA"/>
</dbReference>
<protein>
    <submittedName>
        <fullName evidence="2">Uncharacterized protein</fullName>
    </submittedName>
</protein>
<feature type="region of interest" description="Disordered" evidence="1">
    <location>
        <begin position="1"/>
        <end position="20"/>
    </location>
</feature>
<feature type="region of interest" description="Disordered" evidence="1">
    <location>
        <begin position="194"/>
        <end position="291"/>
    </location>
</feature>
<sequence>MADQAITQTPSTSDTNLLQDGNAWVTTDTPREANRQVEQLAMKLRQPEIEEAEQIAALHQLITFAINNKDSPSVVEEGGAVEVAKDLMNITQNTRVKQLCGAIIGVVGDNQKVKQLQQQLNEEIKKRIDSDEKFHIADQVRLQEQQKRIDIESQLKEEEKKRKDAEEKAKLAEQEKEDLKKRVSELEIKLKEEQEKIPNIQQIQQESENIGDETKQEIKEQDDQSKIDVNEKENEKEQNNEKEKEKDLDIQKDKEQEQNKDIEQNKEQAPPKEKIKKAYISTTMKKKKKKVTEDFEMRAVKAEMQLKELEQKLKQIEQENERKEADEIKKITEQALEKTKEKEKEKELEKLKDKEAEQTNSTTSTSSDTENIQDQKDSTSEKTIIEQQLQQSEDRYKAKEKEEDDTLGFISAKKANEKITKEDWVQMKDDLELDEDEGTEEQISAVRQKKILVCQRIIAYFIGKQDVEGRKLSIEAGVIDALLNLFLNSPLEQITIIHFWAFYTHTHPATYEIQQLLFDHSPYASLLRLLDHPNVFVVNRAVNAIFNIQVGAGNITPEDKPHPHFMILSACGGIKKLYALFWKDVSKFSKDRAAICIGQLYHGKEIIDRAMRREVIAHLKTLQQDPNSDQWTRNASKWAIIFLSMNKFNLAEIEKDDYKIPK</sequence>
<evidence type="ECO:0000313" key="2">
    <source>
        <dbReference type="EMBL" id="KAA6401524.1"/>
    </source>
</evidence>
<feature type="compositionally biased region" description="Basic and acidic residues" evidence="1">
    <location>
        <begin position="334"/>
        <end position="357"/>
    </location>
</feature>
<dbReference type="InterPro" id="IPR016024">
    <property type="entry name" value="ARM-type_fold"/>
</dbReference>
<evidence type="ECO:0000256" key="1">
    <source>
        <dbReference type="SAM" id="MobiDB-lite"/>
    </source>
</evidence>
<comment type="caution">
    <text evidence="2">The sequence shown here is derived from an EMBL/GenBank/DDBJ whole genome shotgun (WGS) entry which is preliminary data.</text>
</comment>
<feature type="compositionally biased region" description="Low complexity" evidence="1">
    <location>
        <begin position="197"/>
        <end position="208"/>
    </location>
</feature>
<feature type="compositionally biased region" description="Low complexity" evidence="1">
    <location>
        <begin position="359"/>
        <end position="369"/>
    </location>
</feature>
<accession>A0A5J4X2U0</accession>
<name>A0A5J4X2U0_9EUKA</name>
<feature type="compositionally biased region" description="Basic and acidic residues" evidence="1">
    <location>
        <begin position="373"/>
        <end position="383"/>
    </location>
</feature>
<feature type="region of interest" description="Disordered" evidence="1">
    <location>
        <begin position="334"/>
        <end position="383"/>
    </location>
</feature>
<proteinExistence type="predicted"/>
<evidence type="ECO:0000313" key="3">
    <source>
        <dbReference type="Proteomes" id="UP000324800"/>
    </source>
</evidence>
<feature type="region of interest" description="Disordered" evidence="1">
    <location>
        <begin position="156"/>
        <end position="180"/>
    </location>
</feature>
<feature type="compositionally biased region" description="Basic and acidic residues" evidence="1">
    <location>
        <begin position="212"/>
        <end position="273"/>
    </location>
</feature>
<gene>
    <name evidence="2" type="ORF">EZS28_002948</name>
</gene>
<reference evidence="2 3" key="1">
    <citation type="submission" date="2019-03" db="EMBL/GenBank/DDBJ databases">
        <title>Single cell metagenomics reveals metabolic interactions within the superorganism composed of flagellate Streblomastix strix and complex community of Bacteroidetes bacteria on its surface.</title>
        <authorList>
            <person name="Treitli S.C."/>
            <person name="Kolisko M."/>
            <person name="Husnik F."/>
            <person name="Keeling P."/>
            <person name="Hampl V."/>
        </authorList>
    </citation>
    <scope>NUCLEOTIDE SEQUENCE [LARGE SCALE GENOMIC DNA]</scope>
    <source>
        <strain evidence="2">ST1C</strain>
    </source>
</reference>
<dbReference type="Gene3D" id="1.25.10.10">
    <property type="entry name" value="Leucine-rich Repeat Variant"/>
    <property type="match status" value="1"/>
</dbReference>